<dbReference type="EMBL" id="VCKX01000018">
    <property type="protein sequence ID" value="TMR37204.1"/>
    <property type="molecule type" value="Genomic_DNA"/>
</dbReference>
<evidence type="ECO:0000313" key="5">
    <source>
        <dbReference type="EMBL" id="TMR37204.1"/>
    </source>
</evidence>
<dbReference type="InterPro" id="IPR000524">
    <property type="entry name" value="Tscrpt_reg_HTH_GntR"/>
</dbReference>
<dbReference type="Pfam" id="PF13377">
    <property type="entry name" value="Peripla_BP_3"/>
    <property type="match status" value="1"/>
</dbReference>
<keyword evidence="1" id="KW-0805">Transcription regulation</keyword>
<reference evidence="5 6" key="1">
    <citation type="submission" date="2019-05" db="EMBL/GenBank/DDBJ databases">
        <title>Draft genome sequence of Nonomuraea zeae DSM 100528.</title>
        <authorList>
            <person name="Saricaoglu S."/>
            <person name="Isik K."/>
        </authorList>
    </citation>
    <scope>NUCLEOTIDE SEQUENCE [LARGE SCALE GENOMIC DNA]</scope>
    <source>
        <strain evidence="5 6">DSM 100528</strain>
    </source>
</reference>
<dbReference type="PRINTS" id="PR00035">
    <property type="entry name" value="HTHGNTR"/>
</dbReference>
<organism evidence="5 6">
    <name type="scientific">Nonomuraea zeae</name>
    <dbReference type="NCBI Taxonomy" id="1642303"/>
    <lineage>
        <taxon>Bacteria</taxon>
        <taxon>Bacillati</taxon>
        <taxon>Actinomycetota</taxon>
        <taxon>Actinomycetes</taxon>
        <taxon>Streptosporangiales</taxon>
        <taxon>Streptosporangiaceae</taxon>
        <taxon>Nonomuraea</taxon>
    </lineage>
</organism>
<sequence>MRQDSPGGPVSEPKRGEKFRLLADELRRGIAEVRWPEGRLPTEQQLSKEQGVSLNTVRRAVDLLVNEGLVYRRQGSGTYVQAEQPRSGPVVGVIVPSMTYYYPRIIAGIESEVSRNDAQLLLRSTGYDVAQETQAVESMIAAGAQGLLIVPELAARSDAHAYLERLGLPLVLVERRFRSGGDIHEFVCSNHAAGGYIAARHLFSLGHSKIAFLARSSPHAAEVAHGLREALAHRGLEPAVDHTAGRWTAADAESCLDRLLAAGCTAALCFADREATLLIAAAVKRGLSVPGDLSVIGYDDEIADLSAVPLTAISPAKQAVGRLAVQTLLRRLADPDAPLQQHLVVPTLAVRESTDIHSP</sequence>
<accession>A0A5S4GXM3</accession>
<evidence type="ECO:0000259" key="4">
    <source>
        <dbReference type="PROSITE" id="PS50949"/>
    </source>
</evidence>
<dbReference type="GO" id="GO:0003700">
    <property type="term" value="F:DNA-binding transcription factor activity"/>
    <property type="evidence" value="ECO:0007669"/>
    <property type="project" value="InterPro"/>
</dbReference>
<proteinExistence type="predicted"/>
<dbReference type="OrthoDB" id="3252280at2"/>
<dbReference type="InterPro" id="IPR028082">
    <property type="entry name" value="Peripla_BP_I"/>
</dbReference>
<dbReference type="Pfam" id="PF00392">
    <property type="entry name" value="GntR"/>
    <property type="match status" value="1"/>
</dbReference>
<evidence type="ECO:0000256" key="2">
    <source>
        <dbReference type="ARBA" id="ARBA00023125"/>
    </source>
</evidence>
<gene>
    <name evidence="5" type="ORF">ETD85_08755</name>
</gene>
<evidence type="ECO:0000256" key="1">
    <source>
        <dbReference type="ARBA" id="ARBA00023015"/>
    </source>
</evidence>
<evidence type="ECO:0000256" key="3">
    <source>
        <dbReference type="ARBA" id="ARBA00023163"/>
    </source>
</evidence>
<dbReference type="Gene3D" id="3.40.50.2300">
    <property type="match status" value="2"/>
</dbReference>
<dbReference type="PROSITE" id="PS50949">
    <property type="entry name" value="HTH_GNTR"/>
    <property type="match status" value="1"/>
</dbReference>
<dbReference type="GO" id="GO:0000976">
    <property type="term" value="F:transcription cis-regulatory region binding"/>
    <property type="evidence" value="ECO:0007669"/>
    <property type="project" value="TreeGrafter"/>
</dbReference>
<dbReference type="InterPro" id="IPR046335">
    <property type="entry name" value="LacI/GalR-like_sensor"/>
</dbReference>
<dbReference type="InterPro" id="IPR036388">
    <property type="entry name" value="WH-like_DNA-bd_sf"/>
</dbReference>
<name>A0A5S4GXM3_9ACTN</name>
<keyword evidence="3" id="KW-0804">Transcription</keyword>
<dbReference type="PANTHER" id="PTHR30146:SF155">
    <property type="entry name" value="ALANINE RACEMASE"/>
    <property type="match status" value="1"/>
</dbReference>
<dbReference type="InterPro" id="IPR036390">
    <property type="entry name" value="WH_DNA-bd_sf"/>
</dbReference>
<feature type="domain" description="HTH gntR-type" evidence="4">
    <location>
        <begin position="16"/>
        <end position="83"/>
    </location>
</feature>
<protein>
    <submittedName>
        <fullName evidence="5">GntR family transcriptional regulator</fullName>
    </submittedName>
</protein>
<dbReference type="CDD" id="cd07377">
    <property type="entry name" value="WHTH_GntR"/>
    <property type="match status" value="1"/>
</dbReference>
<dbReference type="SUPFAM" id="SSF53822">
    <property type="entry name" value="Periplasmic binding protein-like I"/>
    <property type="match status" value="1"/>
</dbReference>
<keyword evidence="2" id="KW-0238">DNA-binding</keyword>
<comment type="caution">
    <text evidence="5">The sequence shown here is derived from an EMBL/GenBank/DDBJ whole genome shotgun (WGS) entry which is preliminary data.</text>
</comment>
<dbReference type="AlphaFoldDB" id="A0A5S4GXM3"/>
<dbReference type="Gene3D" id="1.10.10.10">
    <property type="entry name" value="Winged helix-like DNA-binding domain superfamily/Winged helix DNA-binding domain"/>
    <property type="match status" value="1"/>
</dbReference>
<keyword evidence="6" id="KW-1185">Reference proteome</keyword>
<dbReference type="PANTHER" id="PTHR30146">
    <property type="entry name" value="LACI-RELATED TRANSCRIPTIONAL REPRESSOR"/>
    <property type="match status" value="1"/>
</dbReference>
<dbReference type="Proteomes" id="UP000306628">
    <property type="component" value="Unassembled WGS sequence"/>
</dbReference>
<dbReference type="SMART" id="SM00345">
    <property type="entry name" value="HTH_GNTR"/>
    <property type="match status" value="1"/>
</dbReference>
<dbReference type="CDD" id="cd06267">
    <property type="entry name" value="PBP1_LacI_sugar_binding-like"/>
    <property type="match status" value="1"/>
</dbReference>
<dbReference type="SUPFAM" id="SSF46785">
    <property type="entry name" value="Winged helix' DNA-binding domain"/>
    <property type="match status" value="1"/>
</dbReference>
<evidence type="ECO:0000313" key="6">
    <source>
        <dbReference type="Proteomes" id="UP000306628"/>
    </source>
</evidence>